<organism evidence="1">
    <name type="scientific">marine sediment metagenome</name>
    <dbReference type="NCBI Taxonomy" id="412755"/>
    <lineage>
        <taxon>unclassified sequences</taxon>
        <taxon>metagenomes</taxon>
        <taxon>ecological metagenomes</taxon>
    </lineage>
</organism>
<protein>
    <submittedName>
        <fullName evidence="1">Uncharacterized protein</fullName>
    </submittedName>
</protein>
<dbReference type="AlphaFoldDB" id="X1M1V6"/>
<comment type="caution">
    <text evidence="1">The sequence shown here is derived from an EMBL/GenBank/DDBJ whole genome shotgun (WGS) entry which is preliminary data.</text>
</comment>
<reference evidence="1" key="1">
    <citation type="journal article" date="2014" name="Front. Microbiol.">
        <title>High frequency of phylogenetically diverse reductive dehalogenase-homologous genes in deep subseafloor sedimentary metagenomes.</title>
        <authorList>
            <person name="Kawai M."/>
            <person name="Futagami T."/>
            <person name="Toyoda A."/>
            <person name="Takaki Y."/>
            <person name="Nishi S."/>
            <person name="Hori S."/>
            <person name="Arai W."/>
            <person name="Tsubouchi T."/>
            <person name="Morono Y."/>
            <person name="Uchiyama I."/>
            <person name="Ito T."/>
            <person name="Fujiyama A."/>
            <person name="Inagaki F."/>
            <person name="Takami H."/>
        </authorList>
    </citation>
    <scope>NUCLEOTIDE SEQUENCE</scope>
    <source>
        <strain evidence="1">Expedition CK06-06</strain>
    </source>
</reference>
<evidence type="ECO:0000313" key="1">
    <source>
        <dbReference type="EMBL" id="GAI00384.1"/>
    </source>
</evidence>
<proteinExistence type="predicted"/>
<sequence length="152" mass="17045">MVTRIFREKVYTLQTAGATKDVHDITGVMQDIAPRKGFKLNAARFTVNVGDAAATDDSETYLNILKNISEAAHHVDPAADGEKTESDVDGVIMSQMSVFHDKDDTREYQYEFYGKPIVYDANDRMNLELTFDNKDVASAKAIFRLFLDVEIA</sequence>
<gene>
    <name evidence="1" type="ORF">S06H3_02145</name>
</gene>
<name>X1M1V6_9ZZZZ</name>
<accession>X1M1V6</accession>
<dbReference type="EMBL" id="BARV01000601">
    <property type="protein sequence ID" value="GAI00384.1"/>
    <property type="molecule type" value="Genomic_DNA"/>
</dbReference>